<feature type="domain" description="Response regulatory" evidence="9">
    <location>
        <begin position="7"/>
        <end position="121"/>
    </location>
</feature>
<evidence type="ECO:0000313" key="10">
    <source>
        <dbReference type="EMBL" id="KOO04512.1"/>
    </source>
</evidence>
<keyword evidence="11" id="KW-1185">Reference proteome</keyword>
<dbReference type="GO" id="GO:0005524">
    <property type="term" value="F:ATP binding"/>
    <property type="evidence" value="ECO:0007669"/>
    <property type="project" value="UniProtKB-KW"/>
</dbReference>
<dbReference type="GO" id="GO:0043565">
    <property type="term" value="F:sequence-specific DNA binding"/>
    <property type="evidence" value="ECO:0007669"/>
    <property type="project" value="InterPro"/>
</dbReference>
<dbReference type="Gene3D" id="3.40.50.300">
    <property type="entry name" value="P-loop containing nucleotide triphosphate hydrolases"/>
    <property type="match status" value="1"/>
</dbReference>
<name>A0A0M0HRK1_VIBNE</name>
<dbReference type="PROSITE" id="PS00688">
    <property type="entry name" value="SIGMA54_INTERACT_3"/>
    <property type="match status" value="1"/>
</dbReference>
<dbReference type="Pfam" id="PF25601">
    <property type="entry name" value="AAA_lid_14"/>
    <property type="match status" value="1"/>
</dbReference>
<keyword evidence="2" id="KW-0547">Nucleotide-binding</keyword>
<dbReference type="InterPro" id="IPR025944">
    <property type="entry name" value="Sigma_54_int_dom_CS"/>
</dbReference>
<protein>
    <submittedName>
        <fullName evidence="10">Chemotaxis protein CheY</fullName>
    </submittedName>
</protein>
<comment type="caution">
    <text evidence="10">The sequence shown here is derived from an EMBL/GenBank/DDBJ whole genome shotgun (WGS) entry which is preliminary data.</text>
</comment>
<dbReference type="SUPFAM" id="SSF52172">
    <property type="entry name" value="CheY-like"/>
    <property type="match status" value="1"/>
</dbReference>
<dbReference type="EMBL" id="LHPJ01000005">
    <property type="protein sequence ID" value="KOO04512.1"/>
    <property type="molecule type" value="Genomic_DNA"/>
</dbReference>
<dbReference type="STRING" id="693.AKJ17_06290"/>
<dbReference type="RefSeq" id="WP_053394924.1">
    <property type="nucleotide sequence ID" value="NZ_LHPJ01000005.1"/>
</dbReference>
<organism evidence="10 11">
    <name type="scientific">Vibrio nereis</name>
    <dbReference type="NCBI Taxonomy" id="693"/>
    <lineage>
        <taxon>Bacteria</taxon>
        <taxon>Pseudomonadati</taxon>
        <taxon>Pseudomonadota</taxon>
        <taxon>Gammaproteobacteria</taxon>
        <taxon>Vibrionales</taxon>
        <taxon>Vibrionaceae</taxon>
        <taxon>Vibrio</taxon>
    </lineage>
</organism>
<dbReference type="GO" id="GO:0000160">
    <property type="term" value="P:phosphorelay signal transduction system"/>
    <property type="evidence" value="ECO:0007669"/>
    <property type="project" value="UniProtKB-KW"/>
</dbReference>
<dbReference type="Gene3D" id="3.40.50.2300">
    <property type="match status" value="1"/>
</dbReference>
<reference evidence="11" key="1">
    <citation type="submission" date="2015-08" db="EMBL/GenBank/DDBJ databases">
        <title>Vibrio galatheae sp. nov., a novel member of the Vibrionaceae family isolated from the Solomon Islands.</title>
        <authorList>
            <person name="Giubergia S."/>
            <person name="Machado H."/>
            <person name="Mateiu R.V."/>
            <person name="Gram L."/>
        </authorList>
    </citation>
    <scope>NUCLEOTIDE SEQUENCE [LARGE SCALE GENOMIC DNA]</scope>
    <source>
        <strain evidence="11">DSM 19584</strain>
    </source>
</reference>
<dbReference type="FunFam" id="3.40.50.2300:FF:000018">
    <property type="entry name" value="DNA-binding transcriptional regulator NtrC"/>
    <property type="match status" value="1"/>
</dbReference>
<dbReference type="Pfam" id="PF00072">
    <property type="entry name" value="Response_reg"/>
    <property type="match status" value="1"/>
</dbReference>
<evidence type="ECO:0000259" key="9">
    <source>
        <dbReference type="PROSITE" id="PS50110"/>
    </source>
</evidence>
<dbReference type="Pfam" id="PF02954">
    <property type="entry name" value="HTH_8"/>
    <property type="match status" value="1"/>
</dbReference>
<feature type="modified residue" description="4-aspartylphosphate" evidence="7">
    <location>
        <position position="56"/>
    </location>
</feature>
<dbReference type="PANTHER" id="PTHR32071">
    <property type="entry name" value="TRANSCRIPTIONAL REGULATORY PROTEIN"/>
    <property type="match status" value="1"/>
</dbReference>
<feature type="domain" description="Sigma-54 factor interaction" evidence="8">
    <location>
        <begin position="142"/>
        <end position="346"/>
    </location>
</feature>
<accession>A0A0M0HRK1</accession>
<dbReference type="AlphaFoldDB" id="A0A0M0HRK1"/>
<keyword evidence="6" id="KW-0804">Transcription</keyword>
<dbReference type="InterPro" id="IPR001789">
    <property type="entry name" value="Sig_transdc_resp-reg_receiver"/>
</dbReference>
<keyword evidence="5" id="KW-0805">Transcription regulation</keyword>
<dbReference type="Pfam" id="PF14532">
    <property type="entry name" value="Sigma54_activ_2"/>
    <property type="match status" value="1"/>
</dbReference>
<evidence type="ECO:0000313" key="11">
    <source>
        <dbReference type="Proteomes" id="UP000037515"/>
    </source>
</evidence>
<keyword evidence="1 7" id="KW-0597">Phosphoprotein</keyword>
<keyword evidence="4" id="KW-0902">Two-component regulatory system</keyword>
<evidence type="ECO:0000256" key="3">
    <source>
        <dbReference type="ARBA" id="ARBA00022840"/>
    </source>
</evidence>
<dbReference type="SUPFAM" id="SSF52540">
    <property type="entry name" value="P-loop containing nucleoside triphosphate hydrolases"/>
    <property type="match status" value="1"/>
</dbReference>
<dbReference type="PATRIC" id="fig|693.5.peg.1284"/>
<dbReference type="GO" id="GO:0006355">
    <property type="term" value="P:regulation of DNA-templated transcription"/>
    <property type="evidence" value="ECO:0007669"/>
    <property type="project" value="InterPro"/>
</dbReference>
<keyword evidence="3" id="KW-0067">ATP-binding</keyword>
<dbReference type="InterPro" id="IPR009057">
    <property type="entry name" value="Homeodomain-like_sf"/>
</dbReference>
<evidence type="ECO:0000259" key="8">
    <source>
        <dbReference type="PROSITE" id="PS50045"/>
    </source>
</evidence>
<dbReference type="Gene3D" id="1.10.10.60">
    <property type="entry name" value="Homeodomain-like"/>
    <property type="match status" value="1"/>
</dbReference>
<proteinExistence type="predicted"/>
<sequence length="421" mass="47446">MQNHNFSVLLVDDDQDVLDSYKHLMDIAGLTAKAISDPTQACQHISTDWSGVVLLDMYMPQIHGLELLEKIKQIDERIPVIVITGHGDIPMAVDAVRKGACEFVEKPINPAQLLEMVKSHLDIRAAFVEQKRAMVSSIDKALIGNSAQLDQIRHCVSQFALLKNHVVVWGESGTGRHLVAQLIHEMSDNGNSNQCQLLAAEVDMTVEMLTKQLENVSSSTLVLDNVALFNEPCQRALAQWLIDQERNNRPLRVVAIFSQQPEQLIAKESLTPELYYVLNQGVIEVPGLRQRPDDVAVLFHHFLKLSCKKLGKTVPKVESSYLAVLRSHHWPGNVRELRNVAELYAVGIIKLTGKEKLYTQEEVQLPLDELVDDYEKGVIEDALFLHSGRVTDAATYLQVPRKKLYLRMKKHGIDKDSFKCR</sequence>
<dbReference type="PROSITE" id="PS50110">
    <property type="entry name" value="RESPONSE_REGULATORY"/>
    <property type="match status" value="1"/>
</dbReference>
<dbReference type="InterPro" id="IPR011006">
    <property type="entry name" value="CheY-like_superfamily"/>
</dbReference>
<dbReference type="PROSITE" id="PS50045">
    <property type="entry name" value="SIGMA54_INTERACT_4"/>
    <property type="match status" value="1"/>
</dbReference>
<dbReference type="SUPFAM" id="SSF46689">
    <property type="entry name" value="Homeodomain-like"/>
    <property type="match status" value="1"/>
</dbReference>
<dbReference type="Gene3D" id="1.10.8.60">
    <property type="match status" value="1"/>
</dbReference>
<dbReference type="Proteomes" id="UP000037515">
    <property type="component" value="Unassembled WGS sequence"/>
</dbReference>
<dbReference type="InterPro" id="IPR002078">
    <property type="entry name" value="Sigma_54_int"/>
</dbReference>
<dbReference type="OrthoDB" id="9802186at2"/>
<gene>
    <name evidence="10" type="ORF">AKJ17_06290</name>
</gene>
<dbReference type="InterPro" id="IPR027417">
    <property type="entry name" value="P-loop_NTPase"/>
</dbReference>
<evidence type="ECO:0000256" key="5">
    <source>
        <dbReference type="ARBA" id="ARBA00023015"/>
    </source>
</evidence>
<evidence type="ECO:0000256" key="1">
    <source>
        <dbReference type="ARBA" id="ARBA00022553"/>
    </source>
</evidence>
<dbReference type="InterPro" id="IPR002197">
    <property type="entry name" value="HTH_Fis"/>
</dbReference>
<evidence type="ECO:0000256" key="6">
    <source>
        <dbReference type="ARBA" id="ARBA00023163"/>
    </source>
</evidence>
<evidence type="ECO:0000256" key="7">
    <source>
        <dbReference type="PROSITE-ProRule" id="PRU00169"/>
    </source>
</evidence>
<evidence type="ECO:0000256" key="4">
    <source>
        <dbReference type="ARBA" id="ARBA00023012"/>
    </source>
</evidence>
<dbReference type="InterPro" id="IPR058031">
    <property type="entry name" value="AAA_lid_NorR"/>
</dbReference>
<dbReference type="PANTHER" id="PTHR32071:SF29">
    <property type="entry name" value="PHOSPHOGLYCERATE TRANSPORT SYSTEM TRANSCRIPTIONAL REGULATORY PROTEIN PGTA"/>
    <property type="match status" value="1"/>
</dbReference>
<dbReference type="SMART" id="SM00448">
    <property type="entry name" value="REC"/>
    <property type="match status" value="1"/>
</dbReference>
<evidence type="ECO:0000256" key="2">
    <source>
        <dbReference type="ARBA" id="ARBA00022741"/>
    </source>
</evidence>